<dbReference type="InParanoid" id="A0A061A9A1"/>
<accession>A0A061A9A1</accession>
<dbReference type="Pfam" id="PF08545">
    <property type="entry name" value="ACP_syn_III"/>
    <property type="match status" value="1"/>
</dbReference>
<dbReference type="CDD" id="cd00830">
    <property type="entry name" value="KAS_III"/>
    <property type="match status" value="1"/>
</dbReference>
<keyword evidence="6" id="KW-1185">Reference proteome</keyword>
<dbReference type="InterPro" id="IPR013747">
    <property type="entry name" value="ACP_syn_III_C"/>
</dbReference>
<proteinExistence type="predicted"/>
<keyword evidence="1" id="KW-0808">Transferase</keyword>
<dbReference type="PANTHER" id="PTHR34069">
    <property type="entry name" value="3-OXOACYL-[ACYL-CARRIER-PROTEIN] SYNTHASE 3"/>
    <property type="match status" value="1"/>
</dbReference>
<dbReference type="KEGG" id="aoc:Aocu_03970"/>
<feature type="domain" description="Beta-ketoacyl-[acyl-carrier-protein] synthase III N-terminal" evidence="4">
    <location>
        <begin position="90"/>
        <end position="164"/>
    </location>
</feature>
<dbReference type="STRING" id="35623.Aocu_03970"/>
<dbReference type="InterPro" id="IPR016039">
    <property type="entry name" value="Thiolase-like"/>
</dbReference>
<dbReference type="EMBL" id="LK028559">
    <property type="protein sequence ID" value="CDR30470.1"/>
    <property type="molecule type" value="Genomic_DNA"/>
</dbReference>
<dbReference type="GO" id="GO:0004315">
    <property type="term" value="F:3-oxoacyl-[acyl-carrier-protein] synthase activity"/>
    <property type="evidence" value="ECO:0007669"/>
    <property type="project" value="InterPro"/>
</dbReference>
<dbReference type="Proteomes" id="UP000032434">
    <property type="component" value="Chromosome 1"/>
</dbReference>
<dbReference type="PANTHER" id="PTHR34069:SF2">
    <property type="entry name" value="BETA-KETOACYL-[ACYL-CARRIER-PROTEIN] SYNTHASE III"/>
    <property type="match status" value="1"/>
</dbReference>
<evidence type="ECO:0000313" key="6">
    <source>
        <dbReference type="Proteomes" id="UP000032434"/>
    </source>
</evidence>
<dbReference type="RefSeq" id="WP_045749016.1">
    <property type="nucleotide sequence ID" value="NZ_FUZK01000006.1"/>
</dbReference>
<organism evidence="5 6">
    <name type="scientific">Acholeplasma oculi</name>
    <dbReference type="NCBI Taxonomy" id="35623"/>
    <lineage>
        <taxon>Bacteria</taxon>
        <taxon>Bacillati</taxon>
        <taxon>Mycoplasmatota</taxon>
        <taxon>Mollicutes</taxon>
        <taxon>Acholeplasmatales</taxon>
        <taxon>Acholeplasmataceae</taxon>
        <taxon>Acholeplasma</taxon>
    </lineage>
</organism>
<protein>
    <submittedName>
        <fullName evidence="5">3-oxoacyl-(Acyl carrier protein) synthase</fullName>
    </submittedName>
</protein>
<reference evidence="6" key="1">
    <citation type="submission" date="2014-05" db="EMBL/GenBank/DDBJ databases">
        <authorList>
            <person name="Kube M."/>
        </authorList>
    </citation>
    <scope>NUCLEOTIDE SEQUENCE [LARGE SCALE GENOMIC DNA]</scope>
</reference>
<evidence type="ECO:0000313" key="5">
    <source>
        <dbReference type="EMBL" id="CDR30470.1"/>
    </source>
</evidence>
<keyword evidence="2" id="KW-0012">Acyltransferase</keyword>
<dbReference type="SUPFAM" id="SSF53901">
    <property type="entry name" value="Thiolase-like"/>
    <property type="match status" value="1"/>
</dbReference>
<evidence type="ECO:0000256" key="2">
    <source>
        <dbReference type="ARBA" id="ARBA00023315"/>
    </source>
</evidence>
<dbReference type="Pfam" id="PF08541">
    <property type="entry name" value="ACP_syn_III_C"/>
    <property type="match status" value="1"/>
</dbReference>
<dbReference type="AlphaFoldDB" id="A0A061A9A1"/>
<gene>
    <name evidence="5" type="primary">fabH1</name>
    <name evidence="5" type="ORF">Aocu_03970</name>
</gene>
<dbReference type="GO" id="GO:0044550">
    <property type="term" value="P:secondary metabolite biosynthetic process"/>
    <property type="evidence" value="ECO:0007669"/>
    <property type="project" value="TreeGrafter"/>
</dbReference>
<dbReference type="HOGENOM" id="CLU_039592_4_2_14"/>
<evidence type="ECO:0000256" key="1">
    <source>
        <dbReference type="ARBA" id="ARBA00022679"/>
    </source>
</evidence>
<evidence type="ECO:0000259" key="3">
    <source>
        <dbReference type="Pfam" id="PF08541"/>
    </source>
</evidence>
<dbReference type="PATRIC" id="fig|35623.3.peg.397"/>
<name>A0A061A9A1_9MOLU</name>
<feature type="domain" description="Beta-ketoacyl-[acyl-carrier-protein] synthase III C-terminal" evidence="3">
    <location>
        <begin position="227"/>
        <end position="310"/>
    </location>
</feature>
<sequence>MQKVKISGMGVYLPKETVEFHGAKRFRANKDETHLFMLVESAKKALEDSHMTIDDIDCIIGAVAFGLQPLPCTASLIHEALSPQKNIPSFDVNSTCTSFITALDLVSLMIEQGRYKNVLIVSGDLSSIALNPNEPHSYELFSDGCVSAVISKSETKDHGILYATQFTYSKGAHFTEVYGGGTTLSPHQMNLSNKEKFLFHMEGKNAIVLAIQMGLELFDDIKKNSPVPLKDIQMFIPHQASNALDSMMKRLHIPDEKYINIVKDYGNMVSASVPFSLYYAIDKGKVKRGDLVLLMGTAAGMSVNAMIFKY</sequence>
<dbReference type="Gene3D" id="3.40.47.10">
    <property type="match status" value="1"/>
</dbReference>
<dbReference type="InterPro" id="IPR013751">
    <property type="entry name" value="ACP_syn_III_N"/>
</dbReference>
<evidence type="ECO:0000259" key="4">
    <source>
        <dbReference type="Pfam" id="PF08545"/>
    </source>
</evidence>
<dbReference type="GO" id="GO:0006633">
    <property type="term" value="P:fatty acid biosynthetic process"/>
    <property type="evidence" value="ECO:0007669"/>
    <property type="project" value="InterPro"/>
</dbReference>